<dbReference type="GO" id="GO:0070006">
    <property type="term" value="F:metalloaminopeptidase activity"/>
    <property type="evidence" value="ECO:0007669"/>
    <property type="project" value="TreeGrafter"/>
</dbReference>
<dbReference type="GO" id="GO:0008270">
    <property type="term" value="F:zinc ion binding"/>
    <property type="evidence" value="ECO:0007669"/>
    <property type="project" value="InterPro"/>
</dbReference>
<dbReference type="EMBL" id="CAJPDT010000142">
    <property type="protein sequence ID" value="CAF9941145.1"/>
    <property type="molecule type" value="Genomic_DNA"/>
</dbReference>
<keyword evidence="3" id="KW-0482">Metalloprotease</keyword>
<dbReference type="SUPFAM" id="SSF101821">
    <property type="entry name" value="Aminopeptidase/glucanase lid domain"/>
    <property type="match status" value="1"/>
</dbReference>
<dbReference type="PANTHER" id="PTHR28570:SF3">
    <property type="entry name" value="ASPARTYL AMINOPEPTIDASE"/>
    <property type="match status" value="1"/>
</dbReference>
<keyword evidence="3" id="KW-0862">Zinc</keyword>
<evidence type="ECO:0000256" key="2">
    <source>
        <dbReference type="ARBA" id="ARBA00011965"/>
    </source>
</evidence>
<dbReference type="EC" id="3.4.11.21" evidence="2"/>
<comment type="catalytic activity">
    <reaction evidence="1">
        <text>Release of an N-terminal aspartate or glutamate from a peptide, with a preference for aspartate.</text>
        <dbReference type="EC" id="3.4.11.21"/>
    </reaction>
</comment>
<dbReference type="Proteomes" id="UP000664534">
    <property type="component" value="Unassembled WGS sequence"/>
</dbReference>
<dbReference type="OrthoDB" id="9880441at2759"/>
<dbReference type="GO" id="GO:0000324">
    <property type="term" value="C:fungal-type vacuole"/>
    <property type="evidence" value="ECO:0007669"/>
    <property type="project" value="TreeGrafter"/>
</dbReference>
<dbReference type="PANTHER" id="PTHR28570">
    <property type="entry name" value="ASPARTYL AMINOPEPTIDASE"/>
    <property type="match status" value="1"/>
</dbReference>
<feature type="region of interest" description="Disordered" evidence="4">
    <location>
        <begin position="163"/>
        <end position="189"/>
    </location>
</feature>
<reference evidence="5" key="1">
    <citation type="submission" date="2021-03" db="EMBL/GenBank/DDBJ databases">
        <authorList>
            <person name="Tagirdzhanova G."/>
        </authorList>
    </citation>
    <scope>NUCLEOTIDE SEQUENCE</scope>
</reference>
<sequence length="470" mass="51691">MEAASAGHELLSFINASPTPFHAVNSIKQKLDKAGFNCLQVNAPKRQAIGQLADIVPGERSMVQNLYSGREVLPHTQCFNYPGIRDREEMEGFDRDLSMAGRAIVKDRDGRFVQKLVKIEQPILRIPTLAVHLDRQETFAFNKETQLFPIAGLVAAELNRQGKGNDTAKAETTTEDSSSPHFNPLKAPSERHHPRVIELIANEIKAAPSEIVDFEMILYDTQKSCVGGLNEELLFSSRLDNLEMSFCSTVGLINSVNSSSALDDEESLRLISLFDHEEIGSNTAQGADSNFLPTIIRRLSVMPGFGDNVEPEVDAYEQSLSKSFLISADMAHSVNPNYAAKYEPDHKPEMNKGTVIKINANARYATNSPGIALVEETARRARVPLQLFVVRNDSSCGSTIGPMLSAALGTRTLDLGNAQLSMHSIRETGGIYDVGYAIKLFESFFVHYTELGGSFNVDQNAPREEQATTI</sequence>
<comment type="similarity">
    <text evidence="3">Belongs to the peptidase M18 family.</text>
</comment>
<dbReference type="Pfam" id="PF02127">
    <property type="entry name" value="Peptidase_M18"/>
    <property type="match status" value="1"/>
</dbReference>
<evidence type="ECO:0000256" key="4">
    <source>
        <dbReference type="SAM" id="MobiDB-lite"/>
    </source>
</evidence>
<dbReference type="CDD" id="cd05658">
    <property type="entry name" value="M18_DAP"/>
    <property type="match status" value="1"/>
</dbReference>
<evidence type="ECO:0000256" key="1">
    <source>
        <dbReference type="ARBA" id="ARBA00001335"/>
    </source>
</evidence>
<keyword evidence="3" id="KW-0031">Aminopeptidase</keyword>
<dbReference type="InterPro" id="IPR001948">
    <property type="entry name" value="Peptidase_M18"/>
</dbReference>
<keyword evidence="3" id="KW-0479">Metal-binding</keyword>
<keyword evidence="6" id="KW-1185">Reference proteome</keyword>
<dbReference type="SUPFAM" id="SSF53187">
    <property type="entry name" value="Zn-dependent exopeptidases"/>
    <property type="match status" value="1"/>
</dbReference>
<keyword evidence="3" id="KW-0378">Hydrolase</keyword>
<accession>A0A8H3J5Q9</accession>
<evidence type="ECO:0000313" key="5">
    <source>
        <dbReference type="EMBL" id="CAF9941145.1"/>
    </source>
</evidence>
<organism evidence="5 6">
    <name type="scientific">Imshaugia aleurites</name>
    <dbReference type="NCBI Taxonomy" id="172621"/>
    <lineage>
        <taxon>Eukaryota</taxon>
        <taxon>Fungi</taxon>
        <taxon>Dikarya</taxon>
        <taxon>Ascomycota</taxon>
        <taxon>Pezizomycotina</taxon>
        <taxon>Lecanoromycetes</taxon>
        <taxon>OSLEUM clade</taxon>
        <taxon>Lecanoromycetidae</taxon>
        <taxon>Lecanorales</taxon>
        <taxon>Lecanorineae</taxon>
        <taxon>Parmeliaceae</taxon>
        <taxon>Imshaugia</taxon>
    </lineage>
</organism>
<comment type="caution">
    <text evidence="5">The sequence shown here is derived from an EMBL/GenBank/DDBJ whole genome shotgun (WGS) entry which is preliminary data.</text>
</comment>
<dbReference type="Gene3D" id="3.40.630.10">
    <property type="entry name" value="Zn peptidases"/>
    <property type="match status" value="2"/>
</dbReference>
<dbReference type="PRINTS" id="PR00932">
    <property type="entry name" value="AMINO1PTASE"/>
</dbReference>
<keyword evidence="3" id="KW-0645">Protease</keyword>
<evidence type="ECO:0000313" key="6">
    <source>
        <dbReference type="Proteomes" id="UP000664534"/>
    </source>
</evidence>
<dbReference type="GO" id="GO:0006508">
    <property type="term" value="P:proteolysis"/>
    <property type="evidence" value="ECO:0007669"/>
    <property type="project" value="UniProtKB-KW"/>
</dbReference>
<gene>
    <name evidence="5" type="ORF">IMSHALPRED_002447</name>
</gene>
<proteinExistence type="inferred from homology"/>
<name>A0A8H3J5Q9_9LECA</name>
<protein>
    <recommendedName>
        <fullName evidence="2">aspartyl aminopeptidase</fullName>
        <ecNumber evidence="2">3.4.11.21</ecNumber>
    </recommendedName>
</protein>
<evidence type="ECO:0000256" key="3">
    <source>
        <dbReference type="RuleBase" id="RU004386"/>
    </source>
</evidence>
<dbReference type="AlphaFoldDB" id="A0A8H3J5Q9"/>